<name>A0AAV1AWS0_VICFA</name>
<organism evidence="1 2">
    <name type="scientific">Vicia faba</name>
    <name type="common">Broad bean</name>
    <name type="synonym">Faba vulgaris</name>
    <dbReference type="NCBI Taxonomy" id="3906"/>
    <lineage>
        <taxon>Eukaryota</taxon>
        <taxon>Viridiplantae</taxon>
        <taxon>Streptophyta</taxon>
        <taxon>Embryophyta</taxon>
        <taxon>Tracheophyta</taxon>
        <taxon>Spermatophyta</taxon>
        <taxon>Magnoliopsida</taxon>
        <taxon>eudicotyledons</taxon>
        <taxon>Gunneridae</taxon>
        <taxon>Pentapetalae</taxon>
        <taxon>rosids</taxon>
        <taxon>fabids</taxon>
        <taxon>Fabales</taxon>
        <taxon>Fabaceae</taxon>
        <taxon>Papilionoideae</taxon>
        <taxon>50 kb inversion clade</taxon>
        <taxon>NPAAA clade</taxon>
        <taxon>Hologalegina</taxon>
        <taxon>IRL clade</taxon>
        <taxon>Fabeae</taxon>
        <taxon>Vicia</taxon>
    </lineage>
</organism>
<proteinExistence type="predicted"/>
<accession>A0AAV1AWS0</accession>
<evidence type="ECO:0000313" key="2">
    <source>
        <dbReference type="Proteomes" id="UP001157006"/>
    </source>
</evidence>
<gene>
    <name evidence="1" type="ORF">VFH_V095040</name>
</gene>
<keyword evidence="2" id="KW-1185">Reference proteome</keyword>
<dbReference type="Proteomes" id="UP001157006">
    <property type="component" value="Chromosome 5"/>
</dbReference>
<dbReference type="AlphaFoldDB" id="A0AAV1AWS0"/>
<reference evidence="1 2" key="1">
    <citation type="submission" date="2023-01" db="EMBL/GenBank/DDBJ databases">
        <authorList>
            <person name="Kreplak J."/>
        </authorList>
    </citation>
    <scope>NUCLEOTIDE SEQUENCE [LARGE SCALE GENOMIC DNA]</scope>
</reference>
<sequence>MTIHDDVREELGFESVVVTMIDVAMKMMDIEDWSNRECYGLKQKVDIEDEDAVPKYCKFHEDSQMMMMNILFQNGEKLVTLDPIQALDSASWAELVSFCICCEQDNKLNEGLSELDKGMTLKAESWSNGKNFKAMMKLRIRNNMIKH</sequence>
<evidence type="ECO:0000313" key="1">
    <source>
        <dbReference type="EMBL" id="CAI8613737.1"/>
    </source>
</evidence>
<dbReference type="EMBL" id="OX451740">
    <property type="protein sequence ID" value="CAI8613737.1"/>
    <property type="molecule type" value="Genomic_DNA"/>
</dbReference>
<protein>
    <submittedName>
        <fullName evidence="1">Uncharacterized protein</fullName>
    </submittedName>
</protein>